<reference evidence="16" key="1">
    <citation type="journal article" date="2019" name="Int. J. Syst. Evol. Microbiol.">
        <title>The Global Catalogue of Microorganisms (GCM) 10K type strain sequencing project: providing services to taxonomists for standard genome sequencing and annotation.</title>
        <authorList>
            <consortium name="The Broad Institute Genomics Platform"/>
            <consortium name="The Broad Institute Genome Sequencing Center for Infectious Disease"/>
            <person name="Wu L."/>
            <person name="Ma J."/>
        </authorList>
    </citation>
    <scope>NUCLEOTIDE SEQUENCE [LARGE SCALE GENOMIC DNA]</scope>
    <source>
        <strain evidence="16">CCUG 53270</strain>
    </source>
</reference>
<feature type="domain" description="HAMP" evidence="14">
    <location>
        <begin position="98"/>
        <end position="150"/>
    </location>
</feature>
<proteinExistence type="predicted"/>
<dbReference type="CDD" id="cd00075">
    <property type="entry name" value="HATPase"/>
    <property type="match status" value="1"/>
</dbReference>
<dbReference type="InterPro" id="IPR005467">
    <property type="entry name" value="His_kinase_dom"/>
</dbReference>
<keyword evidence="11 12" id="KW-0472">Membrane</keyword>
<feature type="transmembrane region" description="Helical" evidence="12">
    <location>
        <begin position="82"/>
        <end position="104"/>
    </location>
</feature>
<dbReference type="RefSeq" id="WP_345587936.1">
    <property type="nucleotide sequence ID" value="NZ_BAABJG010000014.1"/>
</dbReference>
<dbReference type="InterPro" id="IPR003594">
    <property type="entry name" value="HATPase_dom"/>
</dbReference>
<evidence type="ECO:0000313" key="16">
    <source>
        <dbReference type="Proteomes" id="UP001597180"/>
    </source>
</evidence>
<evidence type="ECO:0000259" key="13">
    <source>
        <dbReference type="PROSITE" id="PS50109"/>
    </source>
</evidence>
<keyword evidence="7" id="KW-0547">Nucleotide-binding</keyword>
<dbReference type="InterPro" id="IPR036097">
    <property type="entry name" value="HisK_dim/P_sf"/>
</dbReference>
<evidence type="ECO:0000313" key="15">
    <source>
        <dbReference type="EMBL" id="MFD1223614.1"/>
    </source>
</evidence>
<dbReference type="Gene3D" id="6.10.340.10">
    <property type="match status" value="1"/>
</dbReference>
<dbReference type="EMBL" id="JBHTLU010000036">
    <property type="protein sequence ID" value="MFD1223614.1"/>
    <property type="molecule type" value="Genomic_DNA"/>
</dbReference>
<evidence type="ECO:0000256" key="4">
    <source>
        <dbReference type="ARBA" id="ARBA00022475"/>
    </source>
</evidence>
<sequence length="380" mass="43176">MKMTVRMKIFACMGLLVFIVSITFSLTTRVYTGSLIDQFQREQLDAHYLNATPEEQIEIFKSYILDNMSLNELITVTHGVRLFFFITIGLFFSFWISGVLTLPLKKLIAAIERVAQGDLNVKVPVDTKDEYGKVAQTFNDMTFRLREAEEARRRLVADVAHELRTPLSVMQLKLENYQQAGHHVPPEKLLRLHDEVIRLSQLVDDLHELSLAEAGRLSLDRRPLDLTVHLNRIVDDVKYEAEENGLDIHLLTNSRPVIVMVDARRITQVFFNLLSNAIRYTPRGGKITVEIADRVVDQNTHFACVSVIDTGIGIPAEELSHLFDRFYRVDEARSRYTGGTGLGLAIAHHYVKAHDGFIRVASKPDEGTIFTVFLPIAKDT</sequence>
<keyword evidence="12" id="KW-0812">Transmembrane</keyword>
<dbReference type="SUPFAM" id="SSF47384">
    <property type="entry name" value="Homodimeric domain of signal transducing histidine kinase"/>
    <property type="match status" value="1"/>
</dbReference>
<dbReference type="CDD" id="cd00082">
    <property type="entry name" value="HisKA"/>
    <property type="match status" value="1"/>
</dbReference>
<comment type="caution">
    <text evidence="15">The sequence shown here is derived from an EMBL/GenBank/DDBJ whole genome shotgun (WGS) entry which is preliminary data.</text>
</comment>
<evidence type="ECO:0000256" key="10">
    <source>
        <dbReference type="ARBA" id="ARBA00023012"/>
    </source>
</evidence>
<evidence type="ECO:0000256" key="11">
    <source>
        <dbReference type="ARBA" id="ARBA00023136"/>
    </source>
</evidence>
<evidence type="ECO:0000256" key="7">
    <source>
        <dbReference type="ARBA" id="ARBA00022741"/>
    </source>
</evidence>
<keyword evidence="16" id="KW-1185">Reference proteome</keyword>
<protein>
    <recommendedName>
        <fullName evidence="3">histidine kinase</fullName>
        <ecNumber evidence="3">2.7.13.3</ecNumber>
    </recommendedName>
</protein>
<dbReference type="SUPFAM" id="SSF55874">
    <property type="entry name" value="ATPase domain of HSP90 chaperone/DNA topoisomerase II/histidine kinase"/>
    <property type="match status" value="1"/>
</dbReference>
<dbReference type="Gene3D" id="1.10.287.130">
    <property type="match status" value="1"/>
</dbReference>
<evidence type="ECO:0000256" key="9">
    <source>
        <dbReference type="ARBA" id="ARBA00022840"/>
    </source>
</evidence>
<dbReference type="Pfam" id="PF02518">
    <property type="entry name" value="HATPase_c"/>
    <property type="match status" value="1"/>
</dbReference>
<dbReference type="Gene3D" id="3.30.565.10">
    <property type="entry name" value="Histidine kinase-like ATPase, C-terminal domain"/>
    <property type="match status" value="1"/>
</dbReference>
<keyword evidence="5" id="KW-0597">Phosphoprotein</keyword>
<name>A0ABW3UTL6_9BACL</name>
<keyword evidence="9" id="KW-0067">ATP-binding</keyword>
<dbReference type="InterPro" id="IPR036890">
    <property type="entry name" value="HATPase_C_sf"/>
</dbReference>
<keyword evidence="8 15" id="KW-0418">Kinase</keyword>
<dbReference type="PROSITE" id="PS50109">
    <property type="entry name" value="HIS_KIN"/>
    <property type="match status" value="1"/>
</dbReference>
<keyword evidence="12" id="KW-1133">Transmembrane helix</keyword>
<dbReference type="Pfam" id="PF00512">
    <property type="entry name" value="HisKA"/>
    <property type="match status" value="1"/>
</dbReference>
<dbReference type="InterPro" id="IPR004358">
    <property type="entry name" value="Sig_transdc_His_kin-like_C"/>
</dbReference>
<dbReference type="SUPFAM" id="SSF158472">
    <property type="entry name" value="HAMP domain-like"/>
    <property type="match status" value="1"/>
</dbReference>
<accession>A0ABW3UTL6</accession>
<dbReference type="Proteomes" id="UP001597180">
    <property type="component" value="Unassembled WGS sequence"/>
</dbReference>
<dbReference type="SMART" id="SM00304">
    <property type="entry name" value="HAMP"/>
    <property type="match status" value="1"/>
</dbReference>
<keyword evidence="4" id="KW-1003">Cell membrane</keyword>
<evidence type="ECO:0000259" key="14">
    <source>
        <dbReference type="PROSITE" id="PS50885"/>
    </source>
</evidence>
<evidence type="ECO:0000256" key="12">
    <source>
        <dbReference type="SAM" id="Phobius"/>
    </source>
</evidence>
<dbReference type="CDD" id="cd06225">
    <property type="entry name" value="HAMP"/>
    <property type="match status" value="1"/>
</dbReference>
<evidence type="ECO:0000256" key="2">
    <source>
        <dbReference type="ARBA" id="ARBA00004651"/>
    </source>
</evidence>
<evidence type="ECO:0000256" key="6">
    <source>
        <dbReference type="ARBA" id="ARBA00022679"/>
    </source>
</evidence>
<evidence type="ECO:0000256" key="8">
    <source>
        <dbReference type="ARBA" id="ARBA00022777"/>
    </source>
</evidence>
<dbReference type="PANTHER" id="PTHR45453">
    <property type="entry name" value="PHOSPHATE REGULON SENSOR PROTEIN PHOR"/>
    <property type="match status" value="1"/>
</dbReference>
<dbReference type="SMART" id="SM00388">
    <property type="entry name" value="HisKA"/>
    <property type="match status" value="1"/>
</dbReference>
<keyword evidence="10" id="KW-0902">Two-component regulatory system</keyword>
<dbReference type="InterPro" id="IPR050351">
    <property type="entry name" value="BphY/WalK/GraS-like"/>
</dbReference>
<dbReference type="InterPro" id="IPR003660">
    <property type="entry name" value="HAMP_dom"/>
</dbReference>
<comment type="subcellular location">
    <subcellularLocation>
        <location evidence="2">Cell membrane</location>
        <topology evidence="2">Multi-pass membrane protein</topology>
    </subcellularLocation>
</comment>
<dbReference type="InterPro" id="IPR003661">
    <property type="entry name" value="HisK_dim/P_dom"/>
</dbReference>
<evidence type="ECO:0000256" key="1">
    <source>
        <dbReference type="ARBA" id="ARBA00000085"/>
    </source>
</evidence>
<dbReference type="EC" id="2.7.13.3" evidence="3"/>
<keyword evidence="6" id="KW-0808">Transferase</keyword>
<dbReference type="PROSITE" id="PS50885">
    <property type="entry name" value="HAMP"/>
    <property type="match status" value="1"/>
</dbReference>
<evidence type="ECO:0000256" key="3">
    <source>
        <dbReference type="ARBA" id="ARBA00012438"/>
    </source>
</evidence>
<comment type="catalytic activity">
    <reaction evidence="1">
        <text>ATP + protein L-histidine = ADP + protein N-phospho-L-histidine.</text>
        <dbReference type="EC" id="2.7.13.3"/>
    </reaction>
</comment>
<feature type="domain" description="Histidine kinase" evidence="13">
    <location>
        <begin position="158"/>
        <end position="378"/>
    </location>
</feature>
<dbReference type="GO" id="GO:0016301">
    <property type="term" value="F:kinase activity"/>
    <property type="evidence" value="ECO:0007669"/>
    <property type="project" value="UniProtKB-KW"/>
</dbReference>
<evidence type="ECO:0000256" key="5">
    <source>
        <dbReference type="ARBA" id="ARBA00022553"/>
    </source>
</evidence>
<dbReference type="Pfam" id="PF00672">
    <property type="entry name" value="HAMP"/>
    <property type="match status" value="1"/>
</dbReference>
<gene>
    <name evidence="15" type="ORF">ACFQ4B_26180</name>
</gene>
<dbReference type="SMART" id="SM00387">
    <property type="entry name" value="HATPase_c"/>
    <property type="match status" value="1"/>
</dbReference>
<organism evidence="15 16">
    <name type="scientific">Paenibacillus vulneris</name>
    <dbReference type="NCBI Taxonomy" id="1133364"/>
    <lineage>
        <taxon>Bacteria</taxon>
        <taxon>Bacillati</taxon>
        <taxon>Bacillota</taxon>
        <taxon>Bacilli</taxon>
        <taxon>Bacillales</taxon>
        <taxon>Paenibacillaceae</taxon>
        <taxon>Paenibacillus</taxon>
    </lineage>
</organism>
<dbReference type="PRINTS" id="PR00344">
    <property type="entry name" value="BCTRLSENSOR"/>
</dbReference>
<dbReference type="PANTHER" id="PTHR45453:SF1">
    <property type="entry name" value="PHOSPHATE REGULON SENSOR PROTEIN PHOR"/>
    <property type="match status" value="1"/>
</dbReference>